<proteinExistence type="predicted"/>
<sequence length="129" mass="14480">MSTTDRIRNSRAHNYHPPFIPSYGHRKPISIRSGPETSRRVDNSLGSSAARQDRRRSSWERSGVREIVCIRERFRLAADRYTQEMRADDSSSVHSSPSAERASHISRAPHKAGTSQAGHLTRRPDCAAG</sequence>
<keyword evidence="3" id="KW-1185">Reference proteome</keyword>
<dbReference type="Proteomes" id="UP001519460">
    <property type="component" value="Unassembled WGS sequence"/>
</dbReference>
<evidence type="ECO:0000256" key="1">
    <source>
        <dbReference type="SAM" id="MobiDB-lite"/>
    </source>
</evidence>
<organism evidence="2 3">
    <name type="scientific">Batillaria attramentaria</name>
    <dbReference type="NCBI Taxonomy" id="370345"/>
    <lineage>
        <taxon>Eukaryota</taxon>
        <taxon>Metazoa</taxon>
        <taxon>Spiralia</taxon>
        <taxon>Lophotrochozoa</taxon>
        <taxon>Mollusca</taxon>
        <taxon>Gastropoda</taxon>
        <taxon>Caenogastropoda</taxon>
        <taxon>Sorbeoconcha</taxon>
        <taxon>Cerithioidea</taxon>
        <taxon>Batillariidae</taxon>
        <taxon>Batillaria</taxon>
    </lineage>
</organism>
<feature type="region of interest" description="Disordered" evidence="1">
    <location>
        <begin position="1"/>
        <end position="62"/>
    </location>
</feature>
<feature type="region of interest" description="Disordered" evidence="1">
    <location>
        <begin position="84"/>
        <end position="129"/>
    </location>
</feature>
<evidence type="ECO:0000313" key="3">
    <source>
        <dbReference type="Proteomes" id="UP001519460"/>
    </source>
</evidence>
<dbReference type="AlphaFoldDB" id="A0ABD0J5T5"/>
<accession>A0ABD0J5T5</accession>
<feature type="compositionally biased region" description="Basic and acidic residues" evidence="1">
    <location>
        <begin position="51"/>
        <end position="62"/>
    </location>
</feature>
<evidence type="ECO:0000313" key="2">
    <source>
        <dbReference type="EMBL" id="KAK7461166.1"/>
    </source>
</evidence>
<protein>
    <submittedName>
        <fullName evidence="2">Uncharacterized protein</fullName>
    </submittedName>
</protein>
<comment type="caution">
    <text evidence="2">The sequence shown here is derived from an EMBL/GenBank/DDBJ whole genome shotgun (WGS) entry which is preliminary data.</text>
</comment>
<dbReference type="EMBL" id="JACVVK020000643">
    <property type="protein sequence ID" value="KAK7461166.1"/>
    <property type="molecule type" value="Genomic_DNA"/>
</dbReference>
<gene>
    <name evidence="2" type="ORF">BaRGS_00038786</name>
</gene>
<reference evidence="2 3" key="1">
    <citation type="journal article" date="2023" name="Sci. Data">
        <title>Genome assembly of the Korean intertidal mud-creeper Batillaria attramentaria.</title>
        <authorList>
            <person name="Patra A.K."/>
            <person name="Ho P.T."/>
            <person name="Jun S."/>
            <person name="Lee S.J."/>
            <person name="Kim Y."/>
            <person name="Won Y.J."/>
        </authorList>
    </citation>
    <scope>NUCLEOTIDE SEQUENCE [LARGE SCALE GENOMIC DNA]</scope>
    <source>
        <strain evidence="2">Wonlab-2016</strain>
    </source>
</reference>
<name>A0ABD0J5T5_9CAEN</name>